<comment type="subcellular location">
    <subcellularLocation>
        <location evidence="1">Plastid</location>
        <location evidence="1">Chloroplast stroma</location>
    </subcellularLocation>
</comment>
<keyword evidence="5" id="KW-0057">Aromatic amino acid biosynthesis</keyword>
<name>A0AAV9CWR0_ACOCL</name>
<dbReference type="AlphaFoldDB" id="A0AAV9CWR0"/>
<evidence type="ECO:0000256" key="3">
    <source>
        <dbReference type="ARBA" id="ARBA00013259"/>
    </source>
</evidence>
<dbReference type="GO" id="GO:0047769">
    <property type="term" value="F:arogenate dehydratase activity"/>
    <property type="evidence" value="ECO:0007669"/>
    <property type="project" value="UniProtKB-EC"/>
</dbReference>
<dbReference type="CDD" id="cd04905">
    <property type="entry name" value="ACT_CM-PDT"/>
    <property type="match status" value="1"/>
</dbReference>
<proteinExistence type="predicted"/>
<sequence length="402" mass="44929">MALRIGIPPNLIRPSSSSCDAMIMKPTRASLKQQRRKEAPNLSPLRKAEEIASTFGLEMTIADLEHLFSKEAFEDHPLHRRQLMGPSPPSPGFGCSGKPLRVAYQGFRGSYCQEAACKAFSSIHCEAFPCTHMEDAFQALEDGDADRAIVPVENSIDGTIDRNFDLLLRHQGVHIIGELVLPVNHCLLSLHGTSRSDLRRVISHPQALNHCWGRLERFDHRLQIEEVPNAAEAAKYVSESKITDTAVIGSRIAAKEFGLALLEQNFQDRSENFNRFLQLGLGVQQHQPRETTGGRGEDEDVVWKTTVAFSLEKGASDLFRAMSIFERRGISVTKVDHRPNRSNPVRVVEEKTGEHRYFDYVFILDVEEGSTSDTGVHEALKALKDISGFVHVLGSYTCRLKD</sequence>
<comment type="caution">
    <text evidence="10">The sequence shown here is derived from an EMBL/GenBank/DDBJ whole genome shotgun (WGS) entry which is preliminary data.</text>
</comment>
<evidence type="ECO:0000256" key="6">
    <source>
        <dbReference type="ARBA" id="ARBA00023222"/>
    </source>
</evidence>
<reference evidence="10" key="1">
    <citation type="journal article" date="2023" name="Nat. Commun.">
        <title>Diploid and tetraploid genomes of Acorus and the evolution of monocots.</title>
        <authorList>
            <person name="Ma L."/>
            <person name="Liu K.W."/>
            <person name="Li Z."/>
            <person name="Hsiao Y.Y."/>
            <person name="Qi Y."/>
            <person name="Fu T."/>
            <person name="Tang G.D."/>
            <person name="Zhang D."/>
            <person name="Sun W.H."/>
            <person name="Liu D.K."/>
            <person name="Li Y."/>
            <person name="Chen G.Z."/>
            <person name="Liu X.D."/>
            <person name="Liao X.Y."/>
            <person name="Jiang Y.T."/>
            <person name="Yu X."/>
            <person name="Hao Y."/>
            <person name="Huang J."/>
            <person name="Zhao X.W."/>
            <person name="Ke S."/>
            <person name="Chen Y.Y."/>
            <person name="Wu W.L."/>
            <person name="Hsu J.L."/>
            <person name="Lin Y.F."/>
            <person name="Huang M.D."/>
            <person name="Li C.Y."/>
            <person name="Huang L."/>
            <person name="Wang Z.W."/>
            <person name="Zhao X."/>
            <person name="Zhong W.Y."/>
            <person name="Peng D.H."/>
            <person name="Ahmad S."/>
            <person name="Lan S."/>
            <person name="Zhang J.S."/>
            <person name="Tsai W.C."/>
            <person name="Van de Peer Y."/>
            <person name="Liu Z.J."/>
        </authorList>
    </citation>
    <scope>NUCLEOTIDE SEQUENCE</scope>
    <source>
        <strain evidence="10">CP</strain>
    </source>
</reference>
<dbReference type="Gene3D" id="3.30.70.260">
    <property type="match status" value="1"/>
</dbReference>
<comment type="pathway">
    <text evidence="2">Amino-acid biosynthesis; L-phenylalanine biosynthesis; L-phenylalanine from L-arogenate: step 1/1.</text>
</comment>
<dbReference type="EC" id="4.2.1.91" evidence="3"/>
<dbReference type="SUPFAM" id="SSF53850">
    <property type="entry name" value="Periplasmic binding protein-like II"/>
    <property type="match status" value="1"/>
</dbReference>
<protein>
    <recommendedName>
        <fullName evidence="3">arogenate dehydratase</fullName>
        <ecNumber evidence="3">4.2.1.91</ecNumber>
    </recommendedName>
</protein>
<reference evidence="10" key="2">
    <citation type="submission" date="2023-06" db="EMBL/GenBank/DDBJ databases">
        <authorList>
            <person name="Ma L."/>
            <person name="Liu K.-W."/>
            <person name="Li Z."/>
            <person name="Hsiao Y.-Y."/>
            <person name="Qi Y."/>
            <person name="Fu T."/>
            <person name="Tang G."/>
            <person name="Zhang D."/>
            <person name="Sun W.-H."/>
            <person name="Liu D.-K."/>
            <person name="Li Y."/>
            <person name="Chen G.-Z."/>
            <person name="Liu X.-D."/>
            <person name="Liao X.-Y."/>
            <person name="Jiang Y.-T."/>
            <person name="Yu X."/>
            <person name="Hao Y."/>
            <person name="Huang J."/>
            <person name="Zhao X.-W."/>
            <person name="Ke S."/>
            <person name="Chen Y.-Y."/>
            <person name="Wu W.-L."/>
            <person name="Hsu J.-L."/>
            <person name="Lin Y.-F."/>
            <person name="Huang M.-D."/>
            <person name="Li C.-Y."/>
            <person name="Huang L."/>
            <person name="Wang Z.-W."/>
            <person name="Zhao X."/>
            <person name="Zhong W.-Y."/>
            <person name="Peng D.-H."/>
            <person name="Ahmad S."/>
            <person name="Lan S."/>
            <person name="Zhang J.-S."/>
            <person name="Tsai W.-C."/>
            <person name="Van De Peer Y."/>
            <person name="Liu Z.-J."/>
        </authorList>
    </citation>
    <scope>NUCLEOTIDE SEQUENCE</scope>
    <source>
        <strain evidence="10">CP</strain>
        <tissue evidence="10">Leaves</tissue>
    </source>
</reference>
<dbReference type="GO" id="GO:0009094">
    <property type="term" value="P:L-phenylalanine biosynthetic process"/>
    <property type="evidence" value="ECO:0007669"/>
    <property type="project" value="UniProtKB-KW"/>
</dbReference>
<dbReference type="PANTHER" id="PTHR21022:SF26">
    <property type="entry name" value="AROGENATE DEHYDRATASE_PREPHENATE DEHYDRATASE 2, CHLOROPLASTIC-LIKE"/>
    <property type="match status" value="1"/>
</dbReference>
<dbReference type="CDD" id="cd13631">
    <property type="entry name" value="PBP2_Ct-PDT_like"/>
    <property type="match status" value="1"/>
</dbReference>
<keyword evidence="6" id="KW-0584">Phenylalanine biosynthesis</keyword>
<evidence type="ECO:0000259" key="9">
    <source>
        <dbReference type="PROSITE" id="PS51671"/>
    </source>
</evidence>
<dbReference type="GO" id="GO:0004664">
    <property type="term" value="F:prephenate dehydratase activity"/>
    <property type="evidence" value="ECO:0007669"/>
    <property type="project" value="InterPro"/>
</dbReference>
<feature type="domain" description="Prephenate dehydratase" evidence="8">
    <location>
        <begin position="101"/>
        <end position="281"/>
    </location>
</feature>
<dbReference type="PANTHER" id="PTHR21022">
    <property type="entry name" value="PREPHENATE DEHYDRATASE P PROTEIN"/>
    <property type="match status" value="1"/>
</dbReference>
<accession>A0AAV9CWR0</accession>
<evidence type="ECO:0000256" key="4">
    <source>
        <dbReference type="ARBA" id="ARBA00022605"/>
    </source>
</evidence>
<gene>
    <name evidence="10" type="ORF">QJS10_CPB17g00792</name>
</gene>
<dbReference type="InterPro" id="IPR001086">
    <property type="entry name" value="Preph_deHydtase"/>
</dbReference>
<dbReference type="InterPro" id="IPR002912">
    <property type="entry name" value="ACT_dom"/>
</dbReference>
<dbReference type="InterPro" id="IPR045865">
    <property type="entry name" value="ACT-like_dom_sf"/>
</dbReference>
<dbReference type="Pfam" id="PF00800">
    <property type="entry name" value="PDT"/>
    <property type="match status" value="1"/>
</dbReference>
<feature type="domain" description="ACT" evidence="9">
    <location>
        <begin position="306"/>
        <end position="397"/>
    </location>
</feature>
<evidence type="ECO:0000313" key="11">
    <source>
        <dbReference type="Proteomes" id="UP001180020"/>
    </source>
</evidence>
<evidence type="ECO:0000256" key="5">
    <source>
        <dbReference type="ARBA" id="ARBA00023141"/>
    </source>
</evidence>
<dbReference type="Proteomes" id="UP001180020">
    <property type="component" value="Unassembled WGS sequence"/>
</dbReference>
<dbReference type="GO" id="GO:0009570">
    <property type="term" value="C:chloroplast stroma"/>
    <property type="evidence" value="ECO:0007669"/>
    <property type="project" value="UniProtKB-SubCell"/>
</dbReference>
<evidence type="ECO:0000256" key="2">
    <source>
        <dbReference type="ARBA" id="ARBA00004929"/>
    </source>
</evidence>
<evidence type="ECO:0000256" key="1">
    <source>
        <dbReference type="ARBA" id="ARBA00004470"/>
    </source>
</evidence>
<dbReference type="Gene3D" id="3.40.190.10">
    <property type="entry name" value="Periplasmic binding protein-like II"/>
    <property type="match status" value="2"/>
</dbReference>
<keyword evidence="7" id="KW-0456">Lyase</keyword>
<dbReference type="PROSITE" id="PS51171">
    <property type="entry name" value="PREPHENATE_DEHYDR_3"/>
    <property type="match status" value="1"/>
</dbReference>
<keyword evidence="4" id="KW-0028">Amino-acid biosynthesis</keyword>
<evidence type="ECO:0000259" key="8">
    <source>
        <dbReference type="PROSITE" id="PS51171"/>
    </source>
</evidence>
<dbReference type="PROSITE" id="PS51671">
    <property type="entry name" value="ACT"/>
    <property type="match status" value="1"/>
</dbReference>
<organism evidence="10 11">
    <name type="scientific">Acorus calamus</name>
    <name type="common">Sweet flag</name>
    <dbReference type="NCBI Taxonomy" id="4465"/>
    <lineage>
        <taxon>Eukaryota</taxon>
        <taxon>Viridiplantae</taxon>
        <taxon>Streptophyta</taxon>
        <taxon>Embryophyta</taxon>
        <taxon>Tracheophyta</taxon>
        <taxon>Spermatophyta</taxon>
        <taxon>Magnoliopsida</taxon>
        <taxon>Liliopsida</taxon>
        <taxon>Acoraceae</taxon>
        <taxon>Acorus</taxon>
    </lineage>
</organism>
<dbReference type="EMBL" id="JAUJYO010000017">
    <property type="protein sequence ID" value="KAK1292909.1"/>
    <property type="molecule type" value="Genomic_DNA"/>
</dbReference>
<evidence type="ECO:0000256" key="7">
    <source>
        <dbReference type="ARBA" id="ARBA00023239"/>
    </source>
</evidence>
<evidence type="ECO:0000313" key="10">
    <source>
        <dbReference type="EMBL" id="KAK1292909.1"/>
    </source>
</evidence>
<dbReference type="SUPFAM" id="SSF55021">
    <property type="entry name" value="ACT-like"/>
    <property type="match status" value="1"/>
</dbReference>
<keyword evidence="11" id="KW-1185">Reference proteome</keyword>